<evidence type="ECO:0000313" key="9">
    <source>
        <dbReference type="EMBL" id="NHF60280.1"/>
    </source>
</evidence>
<dbReference type="Pfam" id="PF01063">
    <property type="entry name" value="Aminotran_4"/>
    <property type="match status" value="1"/>
</dbReference>
<dbReference type="Gene3D" id="3.20.10.10">
    <property type="entry name" value="D-amino Acid Aminotransferase, subunit A, domain 2"/>
    <property type="match status" value="1"/>
</dbReference>
<proteinExistence type="inferred from homology"/>
<dbReference type="InterPro" id="IPR001544">
    <property type="entry name" value="Aminotrans_IV"/>
</dbReference>
<dbReference type="CDD" id="cd00449">
    <property type="entry name" value="PLPDE_IV"/>
    <property type="match status" value="1"/>
</dbReference>
<evidence type="ECO:0000256" key="5">
    <source>
        <dbReference type="ARBA" id="ARBA00013053"/>
    </source>
</evidence>
<protein>
    <recommendedName>
        <fullName evidence="5">branched-chain-amino-acid transaminase</fullName>
        <ecNumber evidence="5">2.6.1.42</ecNumber>
    </recommendedName>
</protein>
<keyword evidence="9" id="KW-0808">Transferase</keyword>
<dbReference type="PANTHER" id="PTHR42743:SF11">
    <property type="entry name" value="AMINODEOXYCHORISMATE LYASE"/>
    <property type="match status" value="1"/>
</dbReference>
<dbReference type="InterPro" id="IPR043132">
    <property type="entry name" value="BCAT-like_C"/>
</dbReference>
<comment type="catalytic activity">
    <reaction evidence="7">
        <text>L-isoleucine + 2-oxoglutarate = (S)-3-methyl-2-oxopentanoate + L-glutamate</text>
        <dbReference type="Rhea" id="RHEA:24801"/>
        <dbReference type="ChEBI" id="CHEBI:16810"/>
        <dbReference type="ChEBI" id="CHEBI:29985"/>
        <dbReference type="ChEBI" id="CHEBI:35146"/>
        <dbReference type="ChEBI" id="CHEBI:58045"/>
        <dbReference type="EC" id="2.6.1.42"/>
    </reaction>
</comment>
<dbReference type="SUPFAM" id="SSF56752">
    <property type="entry name" value="D-aminoacid aminotransferase-like PLP-dependent enzymes"/>
    <property type="match status" value="1"/>
</dbReference>
<evidence type="ECO:0000256" key="3">
    <source>
        <dbReference type="ARBA" id="ARBA00005072"/>
    </source>
</evidence>
<dbReference type="EC" id="2.6.1.42" evidence="5"/>
<dbReference type="GO" id="GO:0046394">
    <property type="term" value="P:carboxylic acid biosynthetic process"/>
    <property type="evidence" value="ECO:0007669"/>
    <property type="project" value="UniProtKB-ARBA"/>
</dbReference>
<evidence type="ECO:0000256" key="7">
    <source>
        <dbReference type="ARBA" id="ARBA00048798"/>
    </source>
</evidence>
<evidence type="ECO:0000256" key="1">
    <source>
        <dbReference type="ARBA" id="ARBA00004824"/>
    </source>
</evidence>
<comment type="catalytic activity">
    <reaction evidence="8">
        <text>L-leucine + 2-oxoglutarate = 4-methyl-2-oxopentanoate + L-glutamate</text>
        <dbReference type="Rhea" id="RHEA:18321"/>
        <dbReference type="ChEBI" id="CHEBI:16810"/>
        <dbReference type="ChEBI" id="CHEBI:17865"/>
        <dbReference type="ChEBI" id="CHEBI:29985"/>
        <dbReference type="ChEBI" id="CHEBI:57427"/>
        <dbReference type="EC" id="2.6.1.42"/>
    </reaction>
</comment>
<evidence type="ECO:0000256" key="6">
    <source>
        <dbReference type="ARBA" id="ARBA00048212"/>
    </source>
</evidence>
<sequence length="285" mass="32288">MVNFNGKLIVSGSDFINHNNRGLRYGDALFETIRTVNGTIFFWEEHYLRLMASMRILRMEIPMRFTMEALEAELLEVLRANKLEKSPARVRLTVFRNPGGLYTPRTNEVSYIMEAGPLDSPFYLIDTGDYEVELFKDFFVNPDLLSSLKTNNKILNVVGSIFAKENGYQNCLLLNNAKQVVEALNGNFFLVSGNTVKTPPLKDGCLNGIVRKKIMELVDKLAAYELIEASISPFDLQKADELFLTNTIVGIQPITKYRKKQFGNTIVRELLGKLNAVARFSNENA</sequence>
<comment type="pathway">
    <text evidence="2">Amino-acid biosynthesis; L-valine biosynthesis; L-valine from pyruvate: step 4/4.</text>
</comment>
<dbReference type="EMBL" id="VIKU02000003">
    <property type="protein sequence ID" value="NHF60280.1"/>
    <property type="molecule type" value="Genomic_DNA"/>
</dbReference>
<comment type="pathway">
    <text evidence="3">Amino-acid biosynthesis; L-leucine biosynthesis; L-leucine from 3-methyl-2-oxobutanoate: step 4/4.</text>
</comment>
<organism evidence="9 10">
    <name type="scientific">Pelagihabitans pacificus</name>
    <dbReference type="NCBI Taxonomy" id="2696054"/>
    <lineage>
        <taxon>Bacteria</taxon>
        <taxon>Pseudomonadati</taxon>
        <taxon>Bacteroidota</taxon>
        <taxon>Flavobacteriia</taxon>
        <taxon>Flavobacteriales</taxon>
        <taxon>Flavobacteriaceae</taxon>
        <taxon>Pelagihabitans</taxon>
    </lineage>
</organism>
<dbReference type="AlphaFoldDB" id="A0A967AW78"/>
<accession>A0A967AW78</accession>
<comment type="similarity">
    <text evidence="4">Belongs to the class-IV pyridoxal-phosphate-dependent aminotransferase family.</text>
</comment>
<dbReference type="RefSeq" id="WP_152574772.1">
    <property type="nucleotide sequence ID" value="NZ_VIKU02000003.1"/>
</dbReference>
<reference evidence="9" key="2">
    <citation type="submission" date="2020-03" db="EMBL/GenBank/DDBJ databases">
        <title>Flavobacteriaceae bacterium strain TP-CH-4, a member of the family Flavobacteriaceae isolated from a deep-sea seamount.</title>
        <authorList>
            <person name="Zhang D.-C."/>
        </authorList>
    </citation>
    <scope>NUCLEOTIDE SEQUENCE</scope>
    <source>
        <strain evidence="9">TP-CH-4</strain>
    </source>
</reference>
<keyword evidence="9" id="KW-0032">Aminotransferase</keyword>
<dbReference type="InterPro" id="IPR050571">
    <property type="entry name" value="Class-IV_PLP-Dep_Aminotrnsfr"/>
</dbReference>
<comment type="catalytic activity">
    <reaction evidence="6">
        <text>L-valine + 2-oxoglutarate = 3-methyl-2-oxobutanoate + L-glutamate</text>
        <dbReference type="Rhea" id="RHEA:24813"/>
        <dbReference type="ChEBI" id="CHEBI:11851"/>
        <dbReference type="ChEBI" id="CHEBI:16810"/>
        <dbReference type="ChEBI" id="CHEBI:29985"/>
        <dbReference type="ChEBI" id="CHEBI:57762"/>
        <dbReference type="EC" id="2.6.1.42"/>
    </reaction>
</comment>
<dbReference type="InterPro" id="IPR043131">
    <property type="entry name" value="BCAT-like_N"/>
</dbReference>
<dbReference type="GO" id="GO:0004084">
    <property type="term" value="F:branched-chain-amino-acid transaminase activity"/>
    <property type="evidence" value="ECO:0007669"/>
    <property type="project" value="UniProtKB-EC"/>
</dbReference>
<comment type="pathway">
    <text evidence="1">Amino-acid biosynthesis; L-isoleucine biosynthesis; L-isoleucine from 2-oxobutanoate: step 4/4.</text>
</comment>
<gene>
    <name evidence="9" type="ORF">FK220_013075</name>
</gene>
<keyword evidence="10" id="KW-1185">Reference proteome</keyword>
<dbReference type="Proteomes" id="UP000707206">
    <property type="component" value="Unassembled WGS sequence"/>
</dbReference>
<evidence type="ECO:0000256" key="2">
    <source>
        <dbReference type="ARBA" id="ARBA00004931"/>
    </source>
</evidence>
<dbReference type="Gene3D" id="3.30.470.10">
    <property type="match status" value="1"/>
</dbReference>
<evidence type="ECO:0000313" key="10">
    <source>
        <dbReference type="Proteomes" id="UP000707206"/>
    </source>
</evidence>
<evidence type="ECO:0000256" key="4">
    <source>
        <dbReference type="ARBA" id="ARBA00009320"/>
    </source>
</evidence>
<reference evidence="9" key="1">
    <citation type="submission" date="2019-07" db="EMBL/GenBank/DDBJ databases">
        <authorList>
            <person name="De-Chao Zhang Q."/>
        </authorList>
    </citation>
    <scope>NUCLEOTIDE SEQUENCE</scope>
    <source>
        <strain evidence="9">TP-CH-4</strain>
    </source>
</reference>
<dbReference type="InterPro" id="IPR036038">
    <property type="entry name" value="Aminotransferase-like"/>
</dbReference>
<evidence type="ECO:0000256" key="8">
    <source>
        <dbReference type="ARBA" id="ARBA00049229"/>
    </source>
</evidence>
<comment type="caution">
    <text evidence="9">The sequence shown here is derived from an EMBL/GenBank/DDBJ whole genome shotgun (WGS) entry which is preliminary data.</text>
</comment>
<dbReference type="PANTHER" id="PTHR42743">
    <property type="entry name" value="AMINO-ACID AMINOTRANSFERASE"/>
    <property type="match status" value="1"/>
</dbReference>
<name>A0A967AW78_9FLAO</name>